<dbReference type="EMBL" id="BNJG01000006">
    <property type="protein sequence ID" value="GHO60779.1"/>
    <property type="molecule type" value="Genomic_DNA"/>
</dbReference>
<gene>
    <name evidence="5" type="ORF">KSB_92540</name>
</gene>
<organism evidence="5 6">
    <name type="scientific">Ktedonobacter robiniae</name>
    <dbReference type="NCBI Taxonomy" id="2778365"/>
    <lineage>
        <taxon>Bacteria</taxon>
        <taxon>Bacillati</taxon>
        <taxon>Chloroflexota</taxon>
        <taxon>Ktedonobacteria</taxon>
        <taxon>Ktedonobacterales</taxon>
        <taxon>Ktedonobacteraceae</taxon>
        <taxon>Ktedonobacter</taxon>
    </lineage>
</organism>
<dbReference type="Proteomes" id="UP000654345">
    <property type="component" value="Unassembled WGS sequence"/>
</dbReference>
<dbReference type="InterPro" id="IPR013216">
    <property type="entry name" value="Methyltransf_11"/>
</dbReference>
<keyword evidence="1" id="KW-0489">Methyltransferase</keyword>
<evidence type="ECO:0000313" key="6">
    <source>
        <dbReference type="Proteomes" id="UP000654345"/>
    </source>
</evidence>
<dbReference type="PANTHER" id="PTHR43591:SF24">
    <property type="entry name" value="2-METHOXY-6-POLYPRENYL-1,4-BENZOQUINOL METHYLASE, MITOCHONDRIAL"/>
    <property type="match status" value="1"/>
</dbReference>
<evidence type="ECO:0000313" key="5">
    <source>
        <dbReference type="EMBL" id="GHO60779.1"/>
    </source>
</evidence>
<evidence type="ECO:0000256" key="2">
    <source>
        <dbReference type="ARBA" id="ARBA00022679"/>
    </source>
</evidence>
<dbReference type="Pfam" id="PF08241">
    <property type="entry name" value="Methyltransf_11"/>
    <property type="match status" value="1"/>
</dbReference>
<dbReference type="SUPFAM" id="SSF53335">
    <property type="entry name" value="S-adenosyl-L-methionine-dependent methyltransferases"/>
    <property type="match status" value="1"/>
</dbReference>
<keyword evidence="6" id="KW-1185">Reference proteome</keyword>
<dbReference type="CDD" id="cd02440">
    <property type="entry name" value="AdoMet_MTases"/>
    <property type="match status" value="1"/>
</dbReference>
<accession>A0ABQ3V6D4</accession>
<dbReference type="InterPro" id="IPR004033">
    <property type="entry name" value="UbiE/COQ5_MeTrFase"/>
</dbReference>
<dbReference type="PANTHER" id="PTHR43591">
    <property type="entry name" value="METHYLTRANSFERASE"/>
    <property type="match status" value="1"/>
</dbReference>
<sequence>MKGTYMQDQARIQHEQMKQQIAAGFGRAATTYDRVGPHFFSYFGQRLVTLTSPVNGMRILDVAAGKGAILFPVAEHIGPTGHAVGIDLSEQMVQETNAEIMRRELRNAEIHLMDAEQLNFPDASFDGVYCGFALFFLPSINDALAECHRVLKPGGYIAVSTWGKDDTRWSWYGELLKASNISWDAAPWVRFQALNNEKDVHRVLTEAGFQDLHTITEEREFVYTHEEEWWNIQWSHGMRHILETLSPVALQDFKHETFHRMQALKQPDGLHQIYTALLTWDKKPL</sequence>
<dbReference type="Gene3D" id="3.40.50.150">
    <property type="entry name" value="Vaccinia Virus protein VP39"/>
    <property type="match status" value="1"/>
</dbReference>
<evidence type="ECO:0000256" key="3">
    <source>
        <dbReference type="ARBA" id="ARBA00022691"/>
    </source>
</evidence>
<keyword evidence="2" id="KW-0808">Transferase</keyword>
<comment type="caution">
    <text evidence="5">The sequence shown here is derived from an EMBL/GenBank/DDBJ whole genome shotgun (WGS) entry which is preliminary data.</text>
</comment>
<keyword evidence="3" id="KW-0949">S-adenosyl-L-methionine</keyword>
<dbReference type="PROSITE" id="PS51608">
    <property type="entry name" value="SAM_MT_UBIE"/>
    <property type="match status" value="1"/>
</dbReference>
<feature type="domain" description="Methyltransferase type 11" evidence="4">
    <location>
        <begin position="60"/>
        <end position="158"/>
    </location>
</feature>
<evidence type="ECO:0000259" key="4">
    <source>
        <dbReference type="Pfam" id="PF08241"/>
    </source>
</evidence>
<dbReference type="InterPro" id="IPR029063">
    <property type="entry name" value="SAM-dependent_MTases_sf"/>
</dbReference>
<protein>
    <recommendedName>
        <fullName evidence="4">Methyltransferase type 11 domain-containing protein</fullName>
    </recommendedName>
</protein>
<proteinExistence type="predicted"/>
<reference evidence="5 6" key="1">
    <citation type="journal article" date="2021" name="Int. J. Syst. Evol. Microbiol.">
        <title>Reticulibacter mediterranei gen. nov., sp. nov., within the new family Reticulibacteraceae fam. nov., and Ktedonospora formicarum gen. nov., sp. nov., Ktedonobacter robiniae sp. nov., Dictyobacter formicarum sp. nov. and Dictyobacter arantiisoli sp. nov., belonging to the class Ktedonobacteria.</title>
        <authorList>
            <person name="Yabe S."/>
            <person name="Zheng Y."/>
            <person name="Wang C.M."/>
            <person name="Sakai Y."/>
            <person name="Abe K."/>
            <person name="Yokota A."/>
            <person name="Donadio S."/>
            <person name="Cavaletti L."/>
            <person name="Monciardini P."/>
        </authorList>
    </citation>
    <scope>NUCLEOTIDE SEQUENCE [LARGE SCALE GENOMIC DNA]</scope>
    <source>
        <strain evidence="5 6">SOSP1-30</strain>
    </source>
</reference>
<name>A0ABQ3V6D4_9CHLR</name>
<evidence type="ECO:0000256" key="1">
    <source>
        <dbReference type="ARBA" id="ARBA00022603"/>
    </source>
</evidence>